<sequence>MRKRVLLLGYNFFPEPTGIGKYSGEMIEWLANSGCECTVLTTYPYYPYWKVQEPYRKNRFWYKIEKQNFDSGGSIKIIRCPIYVPSNPSGLKRIVLDFTFLFTSAFPLVYLLFKKKKDLVMAVAPSFLIGLPAVLYKFFKRSKFIYHIQDMQIEAARDLGMIKSKFLIKTLFGIENFIFRKADIISSISDGMTLKLRHKSNREIYFFPNWADIKTFHPIHNKTEIKKEYGFEDKDEIVLYSGAIGQKQGLDAILSAADFLREEADIKFIICGQGPYKSALEKTASELKLNNTFFFPLQPLEKFNDFLNLADVHLVIQKADASDLMMPSKLTSILAVGGLALITANENSGLHSIVKNHGVGMVVPAENQEALNLSIRMALREKEKNRLIREKARSYAEQFLDKNEIMSRFKGDML</sequence>
<feature type="transmembrane region" description="Helical" evidence="1">
    <location>
        <begin position="94"/>
        <end position="113"/>
    </location>
</feature>
<dbReference type="GO" id="GO:0016758">
    <property type="term" value="F:hexosyltransferase activity"/>
    <property type="evidence" value="ECO:0007669"/>
    <property type="project" value="TreeGrafter"/>
</dbReference>
<name>A0A7K3WKT7_9FLAO</name>
<accession>A0A7K3WKT7</accession>
<dbReference type="RefSeq" id="WP_163282967.1">
    <property type="nucleotide sequence ID" value="NZ_JAAGVY010000002.1"/>
</dbReference>
<feature type="domain" description="Glycosyl transferase family 1" evidence="2">
    <location>
        <begin position="222"/>
        <end position="394"/>
    </location>
</feature>
<dbReference type="SUPFAM" id="SSF53756">
    <property type="entry name" value="UDP-Glycosyltransferase/glycogen phosphorylase"/>
    <property type="match status" value="1"/>
</dbReference>
<keyword evidence="3" id="KW-0808">Transferase</keyword>
<keyword evidence="4" id="KW-1185">Reference proteome</keyword>
<dbReference type="CDD" id="cd03794">
    <property type="entry name" value="GT4_WbuB-like"/>
    <property type="match status" value="1"/>
</dbReference>
<dbReference type="Gene3D" id="3.40.50.2000">
    <property type="entry name" value="Glycogen Phosphorylase B"/>
    <property type="match status" value="2"/>
</dbReference>
<keyword evidence="1" id="KW-1133">Transmembrane helix</keyword>
<dbReference type="Proteomes" id="UP000486602">
    <property type="component" value="Unassembled WGS sequence"/>
</dbReference>
<evidence type="ECO:0000259" key="2">
    <source>
        <dbReference type="Pfam" id="PF00534"/>
    </source>
</evidence>
<dbReference type="Pfam" id="PF00534">
    <property type="entry name" value="Glycos_transf_1"/>
    <property type="match status" value="1"/>
</dbReference>
<dbReference type="EMBL" id="JAAGVY010000002">
    <property type="protein sequence ID" value="NEN22249.1"/>
    <property type="molecule type" value="Genomic_DNA"/>
</dbReference>
<dbReference type="InterPro" id="IPR050194">
    <property type="entry name" value="Glycosyltransferase_grp1"/>
</dbReference>
<dbReference type="InterPro" id="IPR001296">
    <property type="entry name" value="Glyco_trans_1"/>
</dbReference>
<comment type="caution">
    <text evidence="3">The sequence shown here is derived from an EMBL/GenBank/DDBJ whole genome shotgun (WGS) entry which is preliminary data.</text>
</comment>
<gene>
    <name evidence="3" type="ORF">G3O08_01860</name>
</gene>
<proteinExistence type="predicted"/>
<reference evidence="3 4" key="1">
    <citation type="submission" date="2020-02" db="EMBL/GenBank/DDBJ databases">
        <title>Out from the shadows clarifying the taxonomy of the family Cryomorphaceae and related taxa by utilizing the GTDB taxonomic framework.</title>
        <authorList>
            <person name="Bowman J.P."/>
        </authorList>
    </citation>
    <scope>NUCLEOTIDE SEQUENCE [LARGE SCALE GENOMIC DNA]</scope>
    <source>
        <strain evidence="3 4">QSSC 1-22</strain>
    </source>
</reference>
<dbReference type="PANTHER" id="PTHR45947">
    <property type="entry name" value="SULFOQUINOVOSYL TRANSFERASE SQD2"/>
    <property type="match status" value="1"/>
</dbReference>
<dbReference type="AlphaFoldDB" id="A0A7K3WKT7"/>
<dbReference type="NCBIfam" id="NF007640">
    <property type="entry name" value="PRK10307.1"/>
    <property type="match status" value="1"/>
</dbReference>
<evidence type="ECO:0000256" key="1">
    <source>
        <dbReference type="SAM" id="Phobius"/>
    </source>
</evidence>
<keyword evidence="1" id="KW-0812">Transmembrane</keyword>
<dbReference type="PANTHER" id="PTHR45947:SF3">
    <property type="entry name" value="SULFOQUINOVOSYL TRANSFERASE SQD2"/>
    <property type="match status" value="1"/>
</dbReference>
<keyword evidence="1" id="KW-0472">Membrane</keyword>
<protein>
    <submittedName>
        <fullName evidence="3">WcaI family glycosyltransferase</fullName>
    </submittedName>
</protein>
<organism evidence="3 4">
    <name type="scientific">Cryomorpha ignava</name>
    <dbReference type="NCBI Taxonomy" id="101383"/>
    <lineage>
        <taxon>Bacteria</taxon>
        <taxon>Pseudomonadati</taxon>
        <taxon>Bacteroidota</taxon>
        <taxon>Flavobacteriia</taxon>
        <taxon>Flavobacteriales</taxon>
        <taxon>Cryomorphaceae</taxon>
        <taxon>Cryomorpha</taxon>
    </lineage>
</organism>
<feature type="transmembrane region" description="Helical" evidence="1">
    <location>
        <begin position="119"/>
        <end position="139"/>
    </location>
</feature>
<evidence type="ECO:0000313" key="3">
    <source>
        <dbReference type="EMBL" id="NEN22249.1"/>
    </source>
</evidence>
<evidence type="ECO:0000313" key="4">
    <source>
        <dbReference type="Proteomes" id="UP000486602"/>
    </source>
</evidence>